<sequence length="110" mass="12621">MESIGTPFVSGKKKTNNPVTTIHQEKKKKMYSQEKLCNDRSEEHFSPSNLVKEVDRNECAANINNSSNNRGHKRGICLETHSLKQNRRVKHNGIDSSKLLKDLQQHTNHK</sequence>
<dbReference type="Proteomes" id="UP000824120">
    <property type="component" value="Chromosome 2"/>
</dbReference>
<name>A0A9J6A9I8_SOLCO</name>
<dbReference type="AlphaFoldDB" id="A0A9J6A9I8"/>
<dbReference type="EMBL" id="JACXVP010000002">
    <property type="protein sequence ID" value="KAG5620939.1"/>
    <property type="molecule type" value="Genomic_DNA"/>
</dbReference>
<gene>
    <name evidence="2" type="ORF">H5410_006157</name>
</gene>
<protein>
    <submittedName>
        <fullName evidence="2">Uncharacterized protein</fullName>
    </submittedName>
</protein>
<evidence type="ECO:0000313" key="2">
    <source>
        <dbReference type="EMBL" id="KAG5620939.1"/>
    </source>
</evidence>
<organism evidence="2 3">
    <name type="scientific">Solanum commersonii</name>
    <name type="common">Commerson's wild potato</name>
    <name type="synonym">Commerson's nightshade</name>
    <dbReference type="NCBI Taxonomy" id="4109"/>
    <lineage>
        <taxon>Eukaryota</taxon>
        <taxon>Viridiplantae</taxon>
        <taxon>Streptophyta</taxon>
        <taxon>Embryophyta</taxon>
        <taxon>Tracheophyta</taxon>
        <taxon>Spermatophyta</taxon>
        <taxon>Magnoliopsida</taxon>
        <taxon>eudicotyledons</taxon>
        <taxon>Gunneridae</taxon>
        <taxon>Pentapetalae</taxon>
        <taxon>asterids</taxon>
        <taxon>lamiids</taxon>
        <taxon>Solanales</taxon>
        <taxon>Solanaceae</taxon>
        <taxon>Solanoideae</taxon>
        <taxon>Solaneae</taxon>
        <taxon>Solanum</taxon>
    </lineage>
</organism>
<comment type="caution">
    <text evidence="2">The sequence shown here is derived from an EMBL/GenBank/DDBJ whole genome shotgun (WGS) entry which is preliminary data.</text>
</comment>
<evidence type="ECO:0000256" key="1">
    <source>
        <dbReference type="SAM" id="MobiDB-lite"/>
    </source>
</evidence>
<evidence type="ECO:0000313" key="3">
    <source>
        <dbReference type="Proteomes" id="UP000824120"/>
    </source>
</evidence>
<keyword evidence="3" id="KW-1185">Reference proteome</keyword>
<accession>A0A9J6A9I8</accession>
<proteinExistence type="predicted"/>
<reference evidence="2 3" key="1">
    <citation type="submission" date="2020-09" db="EMBL/GenBank/DDBJ databases">
        <title>De no assembly of potato wild relative species, Solanum commersonii.</title>
        <authorList>
            <person name="Cho K."/>
        </authorList>
    </citation>
    <scope>NUCLEOTIDE SEQUENCE [LARGE SCALE GENOMIC DNA]</scope>
    <source>
        <strain evidence="2">LZ3.2</strain>
        <tissue evidence="2">Leaf</tissue>
    </source>
</reference>
<feature type="region of interest" description="Disordered" evidence="1">
    <location>
        <begin position="81"/>
        <end position="110"/>
    </location>
</feature>